<feature type="non-terminal residue" evidence="2">
    <location>
        <position position="1"/>
    </location>
</feature>
<dbReference type="AlphaFoldDB" id="A0A392MZ01"/>
<sequence>GKVFFFTAVYASPHEEGRHELWMELKSISHNMMGEWLLAGDFNDIMHPLGKKGGAPATQRRCDKFMDRINDCSLLDCGAIGPKYTWRGPVFHGHDRIFERLDRALSNDNWRIGFLNAVVKVLPRVNFSDHHPLLIDLFGSSISHRLQTFKFESAWLLEDSYVAMLESCWDGTSPIYEQLINLSHVIKEWKNISIEKPEAKIQKELAHILKAEELMWFQRSRARWLVDGDWNTRYYHLKTITRTRRQQNRISMLRDSNGGWVEEADVLKQKANNFYKALFSN</sequence>
<feature type="non-terminal residue" evidence="2">
    <location>
        <position position="281"/>
    </location>
</feature>
<dbReference type="GO" id="GO:0003824">
    <property type="term" value="F:catalytic activity"/>
    <property type="evidence" value="ECO:0007669"/>
    <property type="project" value="InterPro"/>
</dbReference>
<evidence type="ECO:0000259" key="1">
    <source>
        <dbReference type="Pfam" id="PF03372"/>
    </source>
</evidence>
<reference evidence="2 3" key="1">
    <citation type="journal article" date="2018" name="Front. Plant Sci.">
        <title>Red Clover (Trifolium pratense) and Zigzag Clover (T. medium) - A Picture of Genomic Similarities and Differences.</title>
        <authorList>
            <person name="Dluhosova J."/>
            <person name="Istvanek J."/>
            <person name="Nedelnik J."/>
            <person name="Repkova J."/>
        </authorList>
    </citation>
    <scope>NUCLEOTIDE SEQUENCE [LARGE SCALE GENOMIC DNA]</scope>
    <source>
        <strain evidence="3">cv. 10/8</strain>
        <tissue evidence="2">Leaf</tissue>
    </source>
</reference>
<dbReference type="SUPFAM" id="SSF56219">
    <property type="entry name" value="DNase I-like"/>
    <property type="match status" value="1"/>
</dbReference>
<dbReference type="InterPro" id="IPR036691">
    <property type="entry name" value="Endo/exonu/phosph_ase_sf"/>
</dbReference>
<dbReference type="Proteomes" id="UP000265520">
    <property type="component" value="Unassembled WGS sequence"/>
</dbReference>
<accession>A0A392MZ01</accession>
<feature type="domain" description="Endonuclease/exonuclease/phosphatase" evidence="1">
    <location>
        <begin position="7"/>
        <end position="130"/>
    </location>
</feature>
<dbReference type="Gene3D" id="3.60.10.10">
    <property type="entry name" value="Endonuclease/exonuclease/phosphatase"/>
    <property type="match status" value="1"/>
</dbReference>
<organism evidence="2 3">
    <name type="scientific">Trifolium medium</name>
    <dbReference type="NCBI Taxonomy" id="97028"/>
    <lineage>
        <taxon>Eukaryota</taxon>
        <taxon>Viridiplantae</taxon>
        <taxon>Streptophyta</taxon>
        <taxon>Embryophyta</taxon>
        <taxon>Tracheophyta</taxon>
        <taxon>Spermatophyta</taxon>
        <taxon>Magnoliopsida</taxon>
        <taxon>eudicotyledons</taxon>
        <taxon>Gunneridae</taxon>
        <taxon>Pentapetalae</taxon>
        <taxon>rosids</taxon>
        <taxon>fabids</taxon>
        <taxon>Fabales</taxon>
        <taxon>Fabaceae</taxon>
        <taxon>Papilionoideae</taxon>
        <taxon>50 kb inversion clade</taxon>
        <taxon>NPAAA clade</taxon>
        <taxon>Hologalegina</taxon>
        <taxon>IRL clade</taxon>
        <taxon>Trifolieae</taxon>
        <taxon>Trifolium</taxon>
    </lineage>
</organism>
<dbReference type="PANTHER" id="PTHR33710">
    <property type="entry name" value="BNAC02G09200D PROTEIN"/>
    <property type="match status" value="1"/>
</dbReference>
<keyword evidence="3" id="KW-1185">Reference proteome</keyword>
<evidence type="ECO:0000313" key="2">
    <source>
        <dbReference type="EMBL" id="MCH92139.1"/>
    </source>
</evidence>
<name>A0A392MZ01_9FABA</name>
<dbReference type="EMBL" id="LXQA010021979">
    <property type="protein sequence ID" value="MCH92139.1"/>
    <property type="molecule type" value="Genomic_DNA"/>
</dbReference>
<evidence type="ECO:0000313" key="3">
    <source>
        <dbReference type="Proteomes" id="UP000265520"/>
    </source>
</evidence>
<comment type="caution">
    <text evidence="2">The sequence shown here is derived from an EMBL/GenBank/DDBJ whole genome shotgun (WGS) entry which is preliminary data.</text>
</comment>
<dbReference type="Pfam" id="PF03372">
    <property type="entry name" value="Exo_endo_phos"/>
    <property type="match status" value="1"/>
</dbReference>
<protein>
    <recommendedName>
        <fullName evidence="1">Endonuclease/exonuclease/phosphatase domain-containing protein</fullName>
    </recommendedName>
</protein>
<proteinExistence type="predicted"/>
<dbReference type="InterPro" id="IPR005135">
    <property type="entry name" value="Endo/exonuclease/phosphatase"/>
</dbReference>
<dbReference type="PANTHER" id="PTHR33710:SF77">
    <property type="entry name" value="DNASE I-LIKE SUPERFAMILY PROTEIN"/>
    <property type="match status" value="1"/>
</dbReference>